<dbReference type="EMBL" id="UINC01173348">
    <property type="protein sequence ID" value="SVD78892.1"/>
    <property type="molecule type" value="Genomic_DNA"/>
</dbReference>
<proteinExistence type="predicted"/>
<feature type="non-terminal residue" evidence="1">
    <location>
        <position position="37"/>
    </location>
</feature>
<gene>
    <name evidence="1" type="ORF">METZ01_LOCUS431746</name>
</gene>
<protein>
    <recommendedName>
        <fullName evidence="2">Sulfatase N-terminal domain-containing protein</fullName>
    </recommendedName>
</protein>
<accession>A0A382Y6D2</accession>
<dbReference type="AlphaFoldDB" id="A0A382Y6D2"/>
<evidence type="ECO:0008006" key="2">
    <source>
        <dbReference type="Google" id="ProtNLM"/>
    </source>
</evidence>
<reference evidence="1" key="1">
    <citation type="submission" date="2018-05" db="EMBL/GenBank/DDBJ databases">
        <authorList>
            <person name="Lanie J.A."/>
            <person name="Ng W.-L."/>
            <person name="Kazmierczak K.M."/>
            <person name="Andrzejewski T.M."/>
            <person name="Davidsen T.M."/>
            <person name="Wayne K.J."/>
            <person name="Tettelin H."/>
            <person name="Glass J.I."/>
            <person name="Rusch D."/>
            <person name="Podicherti R."/>
            <person name="Tsui H.-C.T."/>
            <person name="Winkler M.E."/>
        </authorList>
    </citation>
    <scope>NUCLEOTIDE SEQUENCE</scope>
</reference>
<name>A0A382Y6D2_9ZZZZ</name>
<organism evidence="1">
    <name type="scientific">marine metagenome</name>
    <dbReference type="NCBI Taxonomy" id="408172"/>
    <lineage>
        <taxon>unclassified sequences</taxon>
        <taxon>metagenomes</taxon>
        <taxon>ecological metagenomes</taxon>
    </lineage>
</organism>
<evidence type="ECO:0000313" key="1">
    <source>
        <dbReference type="EMBL" id="SVD78892.1"/>
    </source>
</evidence>
<sequence length="37" mass="4436">VDQALTFLRQNGTHENWIIQMETFDPHEPFFVPEGYQ</sequence>
<feature type="non-terminal residue" evidence="1">
    <location>
        <position position="1"/>
    </location>
</feature>